<dbReference type="EMBL" id="VOQF01000001">
    <property type="protein sequence ID" value="TXC92758.1"/>
    <property type="molecule type" value="Genomic_DNA"/>
</dbReference>
<accession>A0A5C6W8K7</accession>
<sequence>MISIVYTGVLIVSFLFLVRKKTETEAYFPLKIVGYFILGSFAFNFNQFTLPLGLIVYLLFFRPKLNVDVKQMAAVFGVTAFILVHWILPFAINEWQSRPIIIERELDSVYTVNFQDEYDQIKEKLKIEHNHLRLEDFELNYGKNGQITDLRWQLLEQNGNNYNLYQIRYDTENNRYELRRSQLDSWLQYDRLIPAYYFFENLTILDIKDITLAKGNFSSYVIRSTGQRTYHELGNENSFFISNGDIHLIDDEKLPFEGYYILTYALKKTEEKKDDNGNIIFESFEGAESTDYLFDVNFSEE</sequence>
<protein>
    <submittedName>
        <fullName evidence="2">Uncharacterized protein</fullName>
    </submittedName>
</protein>
<organism evidence="2 3">
    <name type="scientific">Metabacillus litoralis</name>
    <dbReference type="NCBI Taxonomy" id="152268"/>
    <lineage>
        <taxon>Bacteria</taxon>
        <taxon>Bacillati</taxon>
        <taxon>Bacillota</taxon>
        <taxon>Bacilli</taxon>
        <taxon>Bacillales</taxon>
        <taxon>Bacillaceae</taxon>
        <taxon>Metabacillus</taxon>
    </lineage>
</organism>
<feature type="transmembrane region" description="Helical" evidence="1">
    <location>
        <begin position="36"/>
        <end position="60"/>
    </location>
</feature>
<keyword evidence="1" id="KW-0472">Membrane</keyword>
<name>A0A5C6W8K7_9BACI</name>
<feature type="transmembrane region" description="Helical" evidence="1">
    <location>
        <begin position="72"/>
        <end position="92"/>
    </location>
</feature>
<evidence type="ECO:0000313" key="3">
    <source>
        <dbReference type="Proteomes" id="UP000321363"/>
    </source>
</evidence>
<reference evidence="2 3" key="1">
    <citation type="journal article" date="2005" name="Int. J. Syst. Evol. Microbiol.">
        <title>Bacillus litoralis sp. nov., isolated from a tidal flat of the Yellow Sea in Korea.</title>
        <authorList>
            <person name="Yoon J.H."/>
            <person name="Oh T.K."/>
        </authorList>
    </citation>
    <scope>NUCLEOTIDE SEQUENCE [LARGE SCALE GENOMIC DNA]</scope>
    <source>
        <strain evidence="2 3">SW-211</strain>
    </source>
</reference>
<dbReference type="Proteomes" id="UP000321363">
    <property type="component" value="Unassembled WGS sequence"/>
</dbReference>
<proteinExistence type="predicted"/>
<keyword evidence="1" id="KW-0812">Transmembrane</keyword>
<evidence type="ECO:0000256" key="1">
    <source>
        <dbReference type="SAM" id="Phobius"/>
    </source>
</evidence>
<dbReference type="RefSeq" id="WP_146945619.1">
    <property type="nucleotide sequence ID" value="NZ_VOQF01000001.1"/>
</dbReference>
<keyword evidence="3" id="KW-1185">Reference proteome</keyword>
<comment type="caution">
    <text evidence="2">The sequence shown here is derived from an EMBL/GenBank/DDBJ whole genome shotgun (WGS) entry which is preliminary data.</text>
</comment>
<evidence type="ECO:0000313" key="2">
    <source>
        <dbReference type="EMBL" id="TXC92758.1"/>
    </source>
</evidence>
<gene>
    <name evidence="2" type="ORF">FS935_00700</name>
</gene>
<dbReference type="OrthoDB" id="1747727at2"/>
<dbReference type="AlphaFoldDB" id="A0A5C6W8K7"/>
<keyword evidence="1" id="KW-1133">Transmembrane helix</keyword>